<dbReference type="EMBL" id="PYGB01000011">
    <property type="protein sequence ID" value="PSK83013.1"/>
    <property type="molecule type" value="Genomic_DNA"/>
</dbReference>
<evidence type="ECO:0000313" key="1">
    <source>
        <dbReference type="EMBL" id="PSK83013.1"/>
    </source>
</evidence>
<reference evidence="1 4" key="2">
    <citation type="submission" date="2018-03" db="EMBL/GenBank/DDBJ databases">
        <title>Genomic Encyclopedia of Archaeal and Bacterial Type Strains, Phase II (KMG-II): from individual species to whole genera.</title>
        <authorList>
            <person name="Goeker M."/>
        </authorList>
    </citation>
    <scope>NUCLEOTIDE SEQUENCE [LARGE SCALE GENOMIC DNA]</scope>
    <source>
        <strain evidence="1 4">DSM 29956</strain>
    </source>
</reference>
<dbReference type="Pfam" id="PF11367">
    <property type="entry name" value="Tail_completion_gp17"/>
    <property type="match status" value="1"/>
</dbReference>
<dbReference type="Gene3D" id="3.30.2000.30">
    <property type="match status" value="1"/>
</dbReference>
<reference evidence="2 3" key="1">
    <citation type="submission" date="2017-03" db="EMBL/GenBank/DDBJ databases">
        <authorList>
            <person name="Afonso C.L."/>
            <person name="Miller P.J."/>
            <person name="Scott M.A."/>
            <person name="Spackman E."/>
            <person name="Goraichik I."/>
            <person name="Dimitrov K.M."/>
            <person name="Suarez D.L."/>
            <person name="Swayne D.E."/>
        </authorList>
    </citation>
    <scope>NUCLEOTIDE SEQUENCE [LARGE SCALE GENOMIC DNA]</scope>
    <source>
        <strain evidence="2 3">CECT 8367</strain>
    </source>
</reference>
<dbReference type="OrthoDB" id="7644395at2"/>
<proteinExistence type="predicted"/>
<gene>
    <name evidence="1" type="ORF">CLV79_111131</name>
    <name evidence="2" type="ORF">LOS8367_03028</name>
</gene>
<evidence type="ECO:0000313" key="4">
    <source>
        <dbReference type="Proteomes" id="UP000240624"/>
    </source>
</evidence>
<dbReference type="Proteomes" id="UP000193495">
    <property type="component" value="Unassembled WGS sequence"/>
</dbReference>
<sequence length="136" mass="14049">MSYAVSAALQAAIHARLAAHPPLADLLGAAIFDALPAGPLPPLYAVLGPETARDRSDGTAAGALHDITVSVVSDAAGFRSAKLAAAAICDALSGTIPPLDRGRLVGLWFLRARAKRIGSGEARRIDLVFRARSEDV</sequence>
<accession>A0A1X6ZX83</accession>
<keyword evidence="4" id="KW-1185">Reference proteome</keyword>
<dbReference type="AlphaFoldDB" id="A0A1X6ZX83"/>
<protein>
    <submittedName>
        <fullName evidence="1">Uncharacterized protein DUF3168</fullName>
    </submittedName>
</protein>
<evidence type="ECO:0000313" key="2">
    <source>
        <dbReference type="EMBL" id="SLN62311.1"/>
    </source>
</evidence>
<name>A0A1X6ZX83_9RHOB</name>
<dbReference type="RefSeq" id="WP_085897343.1">
    <property type="nucleotide sequence ID" value="NZ_FWFY01000010.1"/>
</dbReference>
<organism evidence="2 3">
    <name type="scientific">Limimaricola soesokkakensis</name>
    <dbReference type="NCBI Taxonomy" id="1343159"/>
    <lineage>
        <taxon>Bacteria</taxon>
        <taxon>Pseudomonadati</taxon>
        <taxon>Pseudomonadota</taxon>
        <taxon>Alphaproteobacteria</taxon>
        <taxon>Rhodobacterales</taxon>
        <taxon>Paracoccaceae</taxon>
        <taxon>Limimaricola</taxon>
    </lineage>
</organism>
<dbReference type="InterPro" id="IPR021508">
    <property type="entry name" value="Gp17-like"/>
</dbReference>
<evidence type="ECO:0000313" key="3">
    <source>
        <dbReference type="Proteomes" id="UP000193495"/>
    </source>
</evidence>
<dbReference type="EMBL" id="FWFY01000010">
    <property type="protein sequence ID" value="SLN62311.1"/>
    <property type="molecule type" value="Genomic_DNA"/>
</dbReference>
<dbReference type="InterPro" id="IPR053745">
    <property type="entry name" value="Viral_Tail_Comp_sf"/>
</dbReference>
<dbReference type="Proteomes" id="UP000240624">
    <property type="component" value="Unassembled WGS sequence"/>
</dbReference>